<dbReference type="PANTHER" id="PTHR23508:SF10">
    <property type="entry name" value="CARBOXYLIC ACID TRANSPORTER PROTEIN HOMOLOG"/>
    <property type="match status" value="1"/>
</dbReference>
<accession>G0HHS9</accession>
<dbReference type="PROSITE" id="PS50850">
    <property type="entry name" value="MFS"/>
    <property type="match status" value="1"/>
</dbReference>
<dbReference type="Gene3D" id="1.20.1250.20">
    <property type="entry name" value="MFS general substrate transporter like domains"/>
    <property type="match status" value="1"/>
</dbReference>
<keyword evidence="3 6" id="KW-1133">Transmembrane helix</keyword>
<gene>
    <name evidence="8" type="ordered locus">CVAR_2694</name>
</gene>
<dbReference type="SUPFAM" id="SSF103473">
    <property type="entry name" value="MFS general substrate transporter"/>
    <property type="match status" value="1"/>
</dbReference>
<feature type="transmembrane region" description="Helical" evidence="6">
    <location>
        <begin position="252"/>
        <end position="268"/>
    </location>
</feature>
<dbReference type="Pfam" id="PF07690">
    <property type="entry name" value="MFS_1"/>
    <property type="match status" value="1"/>
</dbReference>
<feature type="transmembrane region" description="Helical" evidence="6">
    <location>
        <begin position="17"/>
        <end position="43"/>
    </location>
</feature>
<evidence type="ECO:0000256" key="3">
    <source>
        <dbReference type="ARBA" id="ARBA00022989"/>
    </source>
</evidence>
<evidence type="ECO:0000259" key="7">
    <source>
        <dbReference type="PROSITE" id="PS50850"/>
    </source>
</evidence>
<sequence length="470" mass="48533">MDIRTAIDTTRMGPFQWYLIGLATLLNALDGYDILAMAFSATAVTDEYGLSGSQLGLLLSAGLVGMALGSLILGPLADRSGRRRVLIISLAVNAAGLLLSALAQSPVQLGIWRVVTGIGIGGILATVTVITSEYSNNKHRGLAVSIYSAGYGLGATIGGALATQLIPAFGWRSVFGAGAAVTVLTLVMVIASVPESVDYLRVKRPAGAEEKVLRIARRLGKDGVTGFGPQQSGATQARLTDLLAGSHRSTTLKLWAAFFIIMFGFYFANTWTPKLLVESGMSENQGIIGGLMLTMGGTLGSLLYGLITVRYDARRTLMVFSVISAVTLVVFITTTSVPALAFLSGVLVGMLLNGCVAGLYTVTPASYPSALRSSGVGWGIGIGRFGAIFAPIIVGALLDAGWSPVALYSGAAVIVVLAGLALIGIRPHLGSDSDSEGAESADGDAVLAAAGTPLDENDPDADPEYVRMGS</sequence>
<dbReference type="KEGG" id="cva:CVAR_2694"/>
<keyword evidence="4 6" id="KW-0472">Membrane</keyword>
<evidence type="ECO:0000256" key="6">
    <source>
        <dbReference type="SAM" id="Phobius"/>
    </source>
</evidence>
<dbReference type="InterPro" id="IPR011701">
    <property type="entry name" value="MFS"/>
</dbReference>
<dbReference type="HOGENOM" id="CLU_001265_46_4_11"/>
<proteinExistence type="predicted"/>
<feature type="transmembrane region" description="Helical" evidence="6">
    <location>
        <begin position="404"/>
        <end position="425"/>
    </location>
</feature>
<dbReference type="EMBL" id="CP002917">
    <property type="protein sequence ID" value="AEK38033.1"/>
    <property type="molecule type" value="Genomic_DNA"/>
</dbReference>
<feature type="transmembrane region" description="Helical" evidence="6">
    <location>
        <begin position="288"/>
        <end position="309"/>
    </location>
</feature>
<keyword evidence="2 6" id="KW-0812">Transmembrane</keyword>
<dbReference type="GO" id="GO:0005886">
    <property type="term" value="C:plasma membrane"/>
    <property type="evidence" value="ECO:0007669"/>
    <property type="project" value="UniProtKB-SubCell"/>
</dbReference>
<dbReference type="RefSeq" id="WP_014011184.1">
    <property type="nucleotide sequence ID" value="NC_015859.1"/>
</dbReference>
<dbReference type="eggNOG" id="COG2814">
    <property type="taxonomic scope" value="Bacteria"/>
</dbReference>
<feature type="domain" description="Major facilitator superfamily (MFS) profile" evidence="7">
    <location>
        <begin position="19"/>
        <end position="430"/>
    </location>
</feature>
<feature type="transmembrane region" description="Helical" evidence="6">
    <location>
        <begin position="142"/>
        <end position="162"/>
    </location>
</feature>
<evidence type="ECO:0000313" key="8">
    <source>
        <dbReference type="EMBL" id="AEK38033.1"/>
    </source>
</evidence>
<feature type="transmembrane region" description="Helical" evidence="6">
    <location>
        <begin position="316"/>
        <end position="334"/>
    </location>
</feature>
<dbReference type="InterPro" id="IPR005829">
    <property type="entry name" value="Sugar_transporter_CS"/>
</dbReference>
<dbReference type="Proteomes" id="UP000006659">
    <property type="component" value="Chromosome"/>
</dbReference>
<feature type="transmembrane region" description="Helical" evidence="6">
    <location>
        <begin position="174"/>
        <end position="194"/>
    </location>
</feature>
<feature type="transmembrane region" description="Helical" evidence="6">
    <location>
        <begin position="340"/>
        <end position="363"/>
    </location>
</feature>
<evidence type="ECO:0000256" key="4">
    <source>
        <dbReference type="ARBA" id="ARBA00023136"/>
    </source>
</evidence>
<feature type="transmembrane region" description="Helical" evidence="6">
    <location>
        <begin position="85"/>
        <end position="104"/>
    </location>
</feature>
<dbReference type="PANTHER" id="PTHR23508">
    <property type="entry name" value="CARBOXYLIC ACID TRANSPORTER PROTEIN HOMOLOG"/>
    <property type="match status" value="1"/>
</dbReference>
<feature type="transmembrane region" description="Helical" evidence="6">
    <location>
        <begin position="110"/>
        <end position="130"/>
    </location>
</feature>
<reference evidence="8 9" key="1">
    <citation type="journal article" date="2011" name="BMC Genomics">
        <title>Complete genome sequence of Corynebacterium variabile DSM 44702 isolated from the surface of smear-ripened cheeses and insights into cheese ripening and flavor generation.</title>
        <authorList>
            <person name="Schroeder J."/>
            <person name="Maus I."/>
            <person name="Trost E."/>
            <person name="Tauch A."/>
        </authorList>
    </citation>
    <scope>NUCLEOTIDE SEQUENCE [LARGE SCALE GENOMIC DNA]</scope>
    <source>
        <strain evidence="9">DSM 44702 / JCM 12073 / NCIMB 30131</strain>
    </source>
</reference>
<evidence type="ECO:0000256" key="5">
    <source>
        <dbReference type="SAM" id="MobiDB-lite"/>
    </source>
</evidence>
<feature type="transmembrane region" description="Helical" evidence="6">
    <location>
        <begin position="55"/>
        <end position="73"/>
    </location>
</feature>
<dbReference type="AlphaFoldDB" id="G0HHS9"/>
<dbReference type="CDD" id="cd17365">
    <property type="entry name" value="MFS_PcaK_like"/>
    <property type="match status" value="1"/>
</dbReference>
<dbReference type="InterPro" id="IPR020846">
    <property type="entry name" value="MFS_dom"/>
</dbReference>
<evidence type="ECO:0000256" key="2">
    <source>
        <dbReference type="ARBA" id="ARBA00022692"/>
    </source>
</evidence>
<organism evidence="8 9">
    <name type="scientific">Corynebacterium variabile (strain DSM 44702 / CIP 107183 / JCM 12073 / NCIMB 30131)</name>
    <name type="common">Corynebacterium mooreparkense</name>
    <dbReference type="NCBI Taxonomy" id="858619"/>
    <lineage>
        <taxon>Bacteria</taxon>
        <taxon>Bacillati</taxon>
        <taxon>Actinomycetota</taxon>
        <taxon>Actinomycetes</taxon>
        <taxon>Mycobacteriales</taxon>
        <taxon>Corynebacteriaceae</taxon>
        <taxon>Corynebacterium</taxon>
    </lineage>
</organism>
<dbReference type="InterPro" id="IPR036259">
    <property type="entry name" value="MFS_trans_sf"/>
</dbReference>
<comment type="subcellular location">
    <subcellularLocation>
        <location evidence="1">Cell membrane</location>
        <topology evidence="1">Multi-pass membrane protein</topology>
    </subcellularLocation>
</comment>
<dbReference type="GO" id="GO:0046943">
    <property type="term" value="F:carboxylic acid transmembrane transporter activity"/>
    <property type="evidence" value="ECO:0007669"/>
    <property type="project" value="TreeGrafter"/>
</dbReference>
<dbReference type="STRING" id="858619.CVAR_2694"/>
<dbReference type="PROSITE" id="PS00217">
    <property type="entry name" value="SUGAR_TRANSPORT_2"/>
    <property type="match status" value="1"/>
</dbReference>
<evidence type="ECO:0000256" key="1">
    <source>
        <dbReference type="ARBA" id="ARBA00004651"/>
    </source>
</evidence>
<feature type="transmembrane region" description="Helical" evidence="6">
    <location>
        <begin position="375"/>
        <end position="398"/>
    </location>
</feature>
<feature type="region of interest" description="Disordered" evidence="5">
    <location>
        <begin position="449"/>
        <end position="470"/>
    </location>
</feature>
<protein>
    <submittedName>
        <fullName evidence="8">Putative membrane protein</fullName>
    </submittedName>
</protein>
<evidence type="ECO:0000313" key="9">
    <source>
        <dbReference type="Proteomes" id="UP000006659"/>
    </source>
</evidence>
<name>G0HHS9_CORVD</name>